<gene>
    <name evidence="1" type="ORF">CGLO_04869</name>
</gene>
<protein>
    <submittedName>
        <fullName evidence="1">Uncharacterized protein</fullName>
    </submittedName>
</protein>
<proteinExistence type="predicted"/>
<evidence type="ECO:0000313" key="1">
    <source>
        <dbReference type="EMBL" id="EQB55216.1"/>
    </source>
</evidence>
<comment type="caution">
    <text evidence="1">The sequence shown here is derived from an EMBL/GenBank/DDBJ whole genome shotgun (WGS) entry which is preliminary data.</text>
</comment>
<dbReference type="EMBL" id="AMYD01000981">
    <property type="protein sequence ID" value="EQB55216.1"/>
    <property type="molecule type" value="Genomic_DNA"/>
</dbReference>
<reference evidence="2" key="1">
    <citation type="journal article" date="2013" name="Mol. Plant Microbe Interact.">
        <title>Global aspects of pacC regulation of pathogenicity genes in Colletotrichum gloeosporioides as revealed by transcriptome analysis.</title>
        <authorList>
            <person name="Alkan N."/>
            <person name="Meng X."/>
            <person name="Friedlander G."/>
            <person name="Reuveni E."/>
            <person name="Sukno S."/>
            <person name="Sherman A."/>
            <person name="Thon M."/>
            <person name="Fluhr R."/>
            <person name="Prusky D."/>
        </authorList>
    </citation>
    <scope>NUCLEOTIDE SEQUENCE [LARGE SCALE GENOMIC DNA]</scope>
    <source>
        <strain evidence="2">Cg-14</strain>
    </source>
</reference>
<dbReference type="AlphaFoldDB" id="T0LTW1"/>
<dbReference type="Proteomes" id="UP000015530">
    <property type="component" value="Unassembled WGS sequence"/>
</dbReference>
<dbReference type="HOGENOM" id="CLU_1686428_0_0_1"/>
<accession>T0LTW1</accession>
<organism evidence="1 2">
    <name type="scientific">Colletotrichum gloeosporioides (strain Cg-14)</name>
    <name type="common">Anthracnose fungus</name>
    <name type="synonym">Glomerella cingulata</name>
    <dbReference type="NCBI Taxonomy" id="1237896"/>
    <lineage>
        <taxon>Eukaryota</taxon>
        <taxon>Fungi</taxon>
        <taxon>Dikarya</taxon>
        <taxon>Ascomycota</taxon>
        <taxon>Pezizomycotina</taxon>
        <taxon>Sordariomycetes</taxon>
        <taxon>Hypocreomycetidae</taxon>
        <taxon>Glomerellales</taxon>
        <taxon>Glomerellaceae</taxon>
        <taxon>Colletotrichum</taxon>
        <taxon>Colletotrichum gloeosporioides species complex</taxon>
    </lineage>
</organism>
<name>T0LTW1_COLGC</name>
<evidence type="ECO:0000313" key="2">
    <source>
        <dbReference type="Proteomes" id="UP000015530"/>
    </source>
</evidence>
<sequence>MLVSPAQVAAAVDACRSSIAAQIRRLVNVYVHISLAWSQKRETPPTAYSIDIDKVCVESVNAILGAHLDTGFNIATSDEVLADYDELASDMTPDRIFMLWKDDLAIHAAKRAQYTLSIEGIRMMMDHVGGIVSCGVTCYSEYVKPSTFDSSTETRI</sequence>